<dbReference type="AlphaFoldDB" id="A0A6M1TYM7"/>
<name>A0A6M1TYM7_9RHOB</name>
<feature type="transmembrane region" description="Helical" evidence="1">
    <location>
        <begin position="68"/>
        <end position="96"/>
    </location>
</feature>
<dbReference type="Pfam" id="PF14897">
    <property type="entry name" value="EpsG"/>
    <property type="match status" value="1"/>
</dbReference>
<feature type="transmembrane region" description="Helical" evidence="1">
    <location>
        <begin position="279"/>
        <end position="297"/>
    </location>
</feature>
<protein>
    <submittedName>
        <fullName evidence="2">EpsG family protein</fullName>
    </submittedName>
</protein>
<gene>
    <name evidence="2" type="ORF">G5V65_17680</name>
</gene>
<evidence type="ECO:0000313" key="3">
    <source>
        <dbReference type="Proteomes" id="UP000474758"/>
    </source>
</evidence>
<keyword evidence="1" id="KW-0812">Transmembrane</keyword>
<dbReference type="EMBL" id="JAALFE010000022">
    <property type="protein sequence ID" value="NGQ92727.1"/>
    <property type="molecule type" value="Genomic_DNA"/>
</dbReference>
<accession>A0A6M1TYM7</accession>
<dbReference type="Proteomes" id="UP000474758">
    <property type="component" value="Unassembled WGS sequence"/>
</dbReference>
<dbReference type="InterPro" id="IPR049458">
    <property type="entry name" value="EpsG-like"/>
</dbReference>
<feature type="transmembrane region" description="Helical" evidence="1">
    <location>
        <begin position="304"/>
        <end position="324"/>
    </location>
</feature>
<comment type="caution">
    <text evidence="2">The sequence shown here is derived from an EMBL/GenBank/DDBJ whole genome shotgun (WGS) entry which is preliminary data.</text>
</comment>
<dbReference type="RefSeq" id="WP_165052746.1">
    <property type="nucleotide sequence ID" value="NZ_JAALFE010000022.1"/>
</dbReference>
<feature type="transmembrane region" description="Helical" evidence="1">
    <location>
        <begin position="108"/>
        <end position="129"/>
    </location>
</feature>
<organism evidence="2 3">
    <name type="scientific">Paragemmobacter kunshanensis</name>
    <dbReference type="NCBI Taxonomy" id="2583234"/>
    <lineage>
        <taxon>Bacteria</taxon>
        <taxon>Pseudomonadati</taxon>
        <taxon>Pseudomonadota</taxon>
        <taxon>Alphaproteobacteria</taxon>
        <taxon>Rhodobacterales</taxon>
        <taxon>Paracoccaceae</taxon>
        <taxon>Paragemmobacter</taxon>
    </lineage>
</organism>
<keyword evidence="1" id="KW-1133">Transmembrane helix</keyword>
<feature type="transmembrane region" description="Helical" evidence="1">
    <location>
        <begin position="149"/>
        <end position="173"/>
    </location>
</feature>
<evidence type="ECO:0000313" key="2">
    <source>
        <dbReference type="EMBL" id="NGQ92727.1"/>
    </source>
</evidence>
<feature type="transmembrane region" description="Helical" evidence="1">
    <location>
        <begin position="252"/>
        <end position="273"/>
    </location>
</feature>
<feature type="transmembrane region" description="Helical" evidence="1">
    <location>
        <begin position="185"/>
        <end position="202"/>
    </location>
</feature>
<feature type="transmembrane region" description="Helical" evidence="1">
    <location>
        <begin position="222"/>
        <end position="240"/>
    </location>
</feature>
<reference evidence="2 3" key="1">
    <citation type="submission" date="2020-02" db="EMBL/GenBank/DDBJ databases">
        <title>Rhodobacter translucens sp. nov., a novel bacterium isolated from activated sludge.</title>
        <authorList>
            <person name="Liu J."/>
        </authorList>
    </citation>
    <scope>NUCLEOTIDE SEQUENCE [LARGE SCALE GENOMIC DNA]</scope>
    <source>
        <strain evidence="2 3">HX-7-19</strain>
    </source>
</reference>
<sequence length="345" mass="37861">MIYVACYIGMMLLRLSRARVGYGLLLAALFLFSAFRHQVGCDWFGYAVQYEFYGAVPFSQVMTTREPIWTAIIAAQVQLGIPYPWLNVLSSALFFAGVHRLALRQPDALGFLVLLFPVLILNMPMSGIRQGAAIGFVCMAFVELVDRRLLRFVGLIVLAAGIHSSAAVFLLLAPLVQGGLTRGRIALSALLAIPGVLGLMATDAAATATSRYVNTGVDAAGAVWRVALLVVTGLWFLVFLRRKWQASFPRDYKVAAIGALMMLVLIPLILVSSVIADRLGYYFVPIQAMIFARLPFLRLGVARPLLVAGPYLVLLAMLVVWTLLSTHFQQCYLPYRSWLFGLPGA</sequence>
<evidence type="ECO:0000256" key="1">
    <source>
        <dbReference type="SAM" id="Phobius"/>
    </source>
</evidence>
<keyword evidence="1" id="KW-0472">Membrane</keyword>
<proteinExistence type="predicted"/>
<keyword evidence="3" id="KW-1185">Reference proteome</keyword>